<dbReference type="PANTHER" id="PTHR36108">
    <property type="entry name" value="COLOSSIN-B-RELATED"/>
    <property type="match status" value="1"/>
</dbReference>
<accession>A0A0J8D7J0</accession>
<feature type="domain" description="Collagen binding" evidence="9">
    <location>
        <begin position="318"/>
        <end position="431"/>
    </location>
</feature>
<evidence type="ECO:0000256" key="3">
    <source>
        <dbReference type="ARBA" id="ARBA00022512"/>
    </source>
</evidence>
<feature type="domain" description="SpaA-like prealbumin fold" evidence="10">
    <location>
        <begin position="1385"/>
        <end position="1471"/>
    </location>
</feature>
<feature type="domain" description="SpaA-like prealbumin fold" evidence="10">
    <location>
        <begin position="1191"/>
        <end position="1270"/>
    </location>
</feature>
<dbReference type="Gene3D" id="2.60.40.10">
    <property type="entry name" value="Immunoglobulins"/>
    <property type="match status" value="10"/>
</dbReference>
<evidence type="ECO:0000313" key="12">
    <source>
        <dbReference type="EMBL" id="KMT21862.1"/>
    </source>
</evidence>
<dbReference type="Gene3D" id="2.60.40.1280">
    <property type="match status" value="1"/>
</dbReference>
<dbReference type="SUPFAM" id="SSF49401">
    <property type="entry name" value="Bacterial adhesins"/>
    <property type="match status" value="5"/>
</dbReference>
<dbReference type="Pfam" id="PF17802">
    <property type="entry name" value="SpaA"/>
    <property type="match status" value="10"/>
</dbReference>
<dbReference type="Pfam" id="PF05737">
    <property type="entry name" value="Collagen_bind"/>
    <property type="match status" value="3"/>
</dbReference>
<dbReference type="PANTHER" id="PTHR36108:SF13">
    <property type="entry name" value="COLOSSIN-B-RELATED"/>
    <property type="match status" value="1"/>
</dbReference>
<keyword evidence="4" id="KW-0964">Secreted</keyword>
<proteinExistence type="inferred from homology"/>
<feature type="domain" description="SDR-like Ig" evidence="11">
    <location>
        <begin position="63"/>
        <end position="157"/>
    </location>
</feature>
<evidence type="ECO:0000256" key="5">
    <source>
        <dbReference type="ARBA" id="ARBA00022729"/>
    </source>
</evidence>
<dbReference type="GO" id="GO:0007155">
    <property type="term" value="P:cell adhesion"/>
    <property type="evidence" value="ECO:0007669"/>
    <property type="project" value="InterPro"/>
</dbReference>
<keyword evidence="8" id="KW-0812">Transmembrane</keyword>
<dbReference type="Gene3D" id="2.60.40.740">
    <property type="match status" value="4"/>
</dbReference>
<evidence type="ECO:0000313" key="13">
    <source>
        <dbReference type="Proteomes" id="UP000036756"/>
    </source>
</evidence>
<dbReference type="InterPro" id="IPR013783">
    <property type="entry name" value="Ig-like_fold"/>
</dbReference>
<reference evidence="12 13" key="1">
    <citation type="submission" date="2015-06" db="EMBL/GenBank/DDBJ databases">
        <title>Draft genome sequence of the purine-degrading Clostridium cylindrosporum HC-1 (DSM 605).</title>
        <authorList>
            <person name="Poehlein A."/>
            <person name="Schiel-Bengelsdorf B."/>
            <person name="Bengelsdorf F."/>
            <person name="Daniel R."/>
            <person name="Duerre P."/>
        </authorList>
    </citation>
    <scope>NUCLEOTIDE SEQUENCE [LARGE SCALE GENOMIC DNA]</scope>
    <source>
        <strain evidence="12 13">DSM 605</strain>
    </source>
</reference>
<organism evidence="12 13">
    <name type="scientific">Clostridium cylindrosporum DSM 605</name>
    <dbReference type="NCBI Taxonomy" id="1121307"/>
    <lineage>
        <taxon>Bacteria</taxon>
        <taxon>Bacillati</taxon>
        <taxon>Bacillota</taxon>
        <taxon>Clostridia</taxon>
        <taxon>Eubacteriales</taxon>
        <taxon>Clostridiaceae</taxon>
        <taxon>Clostridium</taxon>
    </lineage>
</organism>
<dbReference type="SUPFAM" id="SSF49478">
    <property type="entry name" value="Cna protein B-type domain"/>
    <property type="match status" value="9"/>
</dbReference>
<evidence type="ECO:0000256" key="4">
    <source>
        <dbReference type="ARBA" id="ARBA00022525"/>
    </source>
</evidence>
<dbReference type="GO" id="GO:0005518">
    <property type="term" value="F:collagen binding"/>
    <property type="evidence" value="ECO:0007669"/>
    <property type="project" value="InterPro"/>
</dbReference>
<feature type="domain" description="Collagen binding" evidence="9">
    <location>
        <begin position="189"/>
        <end position="302"/>
    </location>
</feature>
<comment type="similarity">
    <text evidence="2">Belongs to the serine-aspartate repeat-containing protein (SDr) family.</text>
</comment>
<feature type="domain" description="SpaA-like prealbumin fold" evidence="10">
    <location>
        <begin position="1007"/>
        <end position="1087"/>
    </location>
</feature>
<keyword evidence="6" id="KW-0572">Peptidoglycan-anchor</keyword>
<feature type="domain" description="SpaA-like prealbumin fold" evidence="10">
    <location>
        <begin position="1500"/>
        <end position="1566"/>
    </location>
</feature>
<dbReference type="OrthoDB" id="9804660at2"/>
<dbReference type="EMBL" id="LFVU01000026">
    <property type="protein sequence ID" value="KMT21862.1"/>
    <property type="molecule type" value="Genomic_DNA"/>
</dbReference>
<feature type="domain" description="SpaA-like prealbumin fold" evidence="10">
    <location>
        <begin position="718"/>
        <end position="790"/>
    </location>
</feature>
<comment type="subcellular location">
    <subcellularLocation>
        <location evidence="1">Secreted</location>
        <location evidence="1">Cell wall</location>
        <topology evidence="1">Peptidoglycan-anchor</topology>
    </subcellularLocation>
</comment>
<name>A0A0J8D7J0_CLOCY</name>
<feature type="compositionally biased region" description="Basic and acidic residues" evidence="7">
    <location>
        <begin position="1699"/>
        <end position="1740"/>
    </location>
</feature>
<feature type="domain" description="SpaA-like prealbumin fold" evidence="10">
    <location>
        <begin position="1295"/>
        <end position="1372"/>
    </location>
</feature>
<evidence type="ECO:0000256" key="1">
    <source>
        <dbReference type="ARBA" id="ARBA00004168"/>
    </source>
</evidence>
<evidence type="ECO:0000259" key="11">
    <source>
        <dbReference type="Pfam" id="PF17961"/>
    </source>
</evidence>
<feature type="transmembrane region" description="Helical" evidence="8">
    <location>
        <begin position="1756"/>
        <end position="1779"/>
    </location>
</feature>
<evidence type="ECO:0000256" key="7">
    <source>
        <dbReference type="SAM" id="MobiDB-lite"/>
    </source>
</evidence>
<dbReference type="InterPro" id="IPR047589">
    <property type="entry name" value="DUF11_rpt"/>
</dbReference>
<protein>
    <submittedName>
        <fullName evidence="12">Cna B domain protein</fullName>
    </submittedName>
</protein>
<evidence type="ECO:0000259" key="9">
    <source>
        <dbReference type="Pfam" id="PF05737"/>
    </source>
</evidence>
<dbReference type="PATRIC" id="fig|1121307.3.peg.1485"/>
<feature type="region of interest" description="Disordered" evidence="7">
    <location>
        <begin position="1673"/>
        <end position="1740"/>
    </location>
</feature>
<feature type="domain" description="SpaA-like prealbumin fold" evidence="10">
    <location>
        <begin position="1590"/>
        <end position="1675"/>
    </location>
</feature>
<feature type="domain" description="SpaA-like prealbumin fold" evidence="10">
    <location>
        <begin position="815"/>
        <end position="900"/>
    </location>
</feature>
<dbReference type="InterPro" id="IPR008966">
    <property type="entry name" value="Adhesion_dom_sf"/>
</dbReference>
<dbReference type="InterPro" id="IPR011252">
    <property type="entry name" value="Fibrogen-bd_dom1"/>
</dbReference>
<dbReference type="Pfam" id="PF17961">
    <property type="entry name" value="Big_8"/>
    <property type="match status" value="1"/>
</dbReference>
<evidence type="ECO:0000256" key="8">
    <source>
        <dbReference type="SAM" id="Phobius"/>
    </source>
</evidence>
<dbReference type="InterPro" id="IPR041033">
    <property type="entry name" value="SpaA_PFL_dom_1"/>
</dbReference>
<dbReference type="NCBIfam" id="TIGR01451">
    <property type="entry name" value="B_ant_repeat"/>
    <property type="match status" value="1"/>
</dbReference>
<gene>
    <name evidence="12" type="ORF">CLCY_3c01330</name>
</gene>
<dbReference type="RefSeq" id="WP_048570512.1">
    <property type="nucleotide sequence ID" value="NZ_LFVU01000026.1"/>
</dbReference>
<dbReference type="InterPro" id="IPR041171">
    <property type="entry name" value="SDR_Ig"/>
</dbReference>
<evidence type="ECO:0000256" key="2">
    <source>
        <dbReference type="ARBA" id="ARBA00007257"/>
    </source>
</evidence>
<feature type="domain" description="Collagen binding" evidence="9">
    <location>
        <begin position="573"/>
        <end position="695"/>
    </location>
</feature>
<evidence type="ECO:0000259" key="10">
    <source>
        <dbReference type="Pfam" id="PF17802"/>
    </source>
</evidence>
<feature type="domain" description="SpaA-like prealbumin fold" evidence="10">
    <location>
        <begin position="916"/>
        <end position="992"/>
    </location>
</feature>
<keyword evidence="5" id="KW-0732">Signal</keyword>
<keyword evidence="3" id="KW-0134">Cell wall</keyword>
<feature type="domain" description="SpaA-like prealbumin fold" evidence="10">
    <location>
        <begin position="1101"/>
        <end position="1176"/>
    </location>
</feature>
<keyword evidence="8" id="KW-1133">Transmembrane helix</keyword>
<sequence>MIKQKRLVSLIIASIFILQVIGMNFPITEVKALSNDITSKFQFITGVKLKDGNGNDLSSVNGVDINSKVRIEYGFELPDDVEISSGDYYKMSLPKEIKIVSTISKGIYNGSDKVADLYVGTDGEIKITFTDYVENHLGIAGGFYVECGFDESSIPEKNPVEIYFDIQGDSDPIKIIINFNEPEYDPITVLKSGEYISSSKEIEWKIIVNPKKSMIYANDVFADNIPKGQEYVEGSARIDNGADISGFSYEKSSDGVKTGTLKYKFTENTKNTYTISFKTKPDLNMAQHINKATVMNGDNLIASNEARVNIQVGEVVTSIKKLGKYDEINKKIDWQIIVNENNQSIQNAIVTDTIPKGLALDKESVKLNGVSIQEGKYTYIDNKIIYNFEGTITDKQVITFSTYVDPSYYYTNKIYNFVNTAKLNGDNIPEVTVSSNVVQVVASVISKYGVYDEDKKEITWFIKVNSKSAELNNPKVIDKIPVGLDYIQGSAYISKNGSTDKKYDGFEYNSDKNELTYQFQESIREVYTIVFKTKVQEKYYYTNATVTFKNLAGIEINGLYTEYPSSYMFDSNLIKKSANYTQGNDYIDWTININSNAIPVDSPTIEDKLQDGLELQTDTVTLNKLVKDSSGNITKENIPISEGSIIYDIKTGVFQFKFSGEKIDSTYELNFRTSVTKPGEYSNTASFKGKGVDESSTVNKVGVSYSDGGGWATGTTAKIKIIKVDSEDNSKKLKGAVFELLDQYKNPIKMSMPTGDDGVVIFDKVKYRLAHYIREVTPPEGYEKSDMLYEYKPQSESTGKDIEYVVENGKAKIRGNIEIIKVDPSGNVLEGAEFKIYKKSDTSFSNPIDTKISDVNGLVRFENIESGEYIVKETNAPIGYFLSTEVRFVSIDVNGETIKLGTFVNKEGIPLPSIDGEIKLKKINEEGTPLEGVEFSLIDEKGNIVKTGLTDANGLLEFKDLEYGKYTVKETKSLVGYNTSSEVFNVELSGSSKIHDIGTVTNTKIKGNIQINKVDESSNPLEGAEFTLFDINEKAIKNSVADANGYVKFENIEYGEYNIKETKAPTGYEISDKIIPVSIKENGKTIELGEFVNNKIPKDGIIKLKKINEEGTPLEGVEFSLIDEKGNIVKNSLTDANGLLEFKDLEYGKYTVKETKPLVGYNTSSEVFNVELSGSSKIHDIGTVTNTKIKGNIQINKVDESSNPLEGAEFTLFDINEKAIKNSVADANGYVKFENIEYGDYNIKETKAPTGYEISDKIIPVSIKENGKIIELGEFVNDKIDSTNNDTEILDDDGIIKLKKLNEEGTPLEGVEFSLIDENGQVVRTLTTDANGLLEFKELEYGKYTVKETKPLVGYKICTESFNANLSETQKTLDIGTIINTKIKGSIEFVKIGEGSDLNGLKGAEFTLYAKNDSTYSTSVATAISDDNGRVHFKNIEYGEYRIKETKAPSGYNLSSEVIPVSIKVDKETVVLSKFVNNKITSNNNGSGSSNNSGDNDDGIIKLKKIGEDNTPLKGVEFALLDENQKIIKTGLTDINGLLEFKGLRYGKYTVKETRALDGYKINNISFISKLDSVNRIYDIGTIINTKIKGDVQINKVDENLKPLKGAEFTLFDSNGQSIKSKISGSNGIIIFENLVYGEYVIKETKSPKGYAINKNPINVSIKTSETQVFTVENKVDKNAEEEDKDEVKPGDEDSDNTNGDKEDNGEIKPEDEGKDSTDADKEDNGQIKPGDENTDSNAEKIKGKIPQTGFALDTVVLLVAGVVSVIIGAIMLITRYIFYRQ</sequence>
<evidence type="ECO:0000256" key="6">
    <source>
        <dbReference type="ARBA" id="ARBA00023088"/>
    </source>
</evidence>
<dbReference type="InterPro" id="IPR008456">
    <property type="entry name" value="Collagen-bd_dom"/>
</dbReference>
<dbReference type="STRING" id="1121307.CLCY_3c01330"/>
<keyword evidence="8" id="KW-0472">Membrane</keyword>
<comment type="caution">
    <text evidence="12">The sequence shown here is derived from an EMBL/GenBank/DDBJ whole genome shotgun (WGS) entry which is preliminary data.</text>
</comment>
<dbReference type="Proteomes" id="UP000036756">
    <property type="component" value="Unassembled WGS sequence"/>
</dbReference>
<keyword evidence="13" id="KW-1185">Reference proteome</keyword>